<dbReference type="SUPFAM" id="SSF55811">
    <property type="entry name" value="Nudix"/>
    <property type="match status" value="1"/>
</dbReference>
<comment type="catalytic activity">
    <reaction evidence="1">
        <text>GDP-alpha-D-mannose + H2O = alpha-D-mannose 1-phosphate + GMP + 2 H(+)</text>
        <dbReference type="Rhea" id="RHEA:27978"/>
        <dbReference type="ChEBI" id="CHEBI:15377"/>
        <dbReference type="ChEBI" id="CHEBI:15378"/>
        <dbReference type="ChEBI" id="CHEBI:57527"/>
        <dbReference type="ChEBI" id="CHEBI:58115"/>
        <dbReference type="ChEBI" id="CHEBI:58409"/>
    </reaction>
</comment>
<evidence type="ECO:0000256" key="1">
    <source>
        <dbReference type="ARBA" id="ARBA00000847"/>
    </source>
</evidence>
<dbReference type="Pfam" id="PF00293">
    <property type="entry name" value="NUDIX"/>
    <property type="match status" value="1"/>
</dbReference>
<dbReference type="RefSeq" id="WP_227319537.1">
    <property type="nucleotide sequence ID" value="NZ_JAESVB010000001.1"/>
</dbReference>
<dbReference type="PROSITE" id="PS51462">
    <property type="entry name" value="NUDIX"/>
    <property type="match status" value="1"/>
</dbReference>
<sequence>MTDAITQISSRLAYENRWLRLREDKVRRLDGSEGIYSVLERAEFAVICAVQDGEIYLVEQFRYPIGQRVWEMPMGTWEWQDVEPLALAAAELREETGLIAGSLREIGHVWQAAGYSSQGGRVFFATDLTMGESEREVEEQDMVLGRFKIADFERMIRDGVIRDAITISAFAQARLLGLL</sequence>
<dbReference type="EMBL" id="JAESVB010000001">
    <property type="protein sequence ID" value="MCB8873866.1"/>
    <property type="molecule type" value="Genomic_DNA"/>
</dbReference>
<feature type="domain" description="Nudix hydrolase" evidence="8">
    <location>
        <begin position="39"/>
        <end position="169"/>
    </location>
</feature>
<reference evidence="9" key="2">
    <citation type="submission" date="2021-01" db="EMBL/GenBank/DDBJ databases">
        <authorList>
            <person name="Mieszkin S."/>
            <person name="Pouder E."/>
            <person name="Alain K."/>
        </authorList>
    </citation>
    <scope>NUCLEOTIDE SEQUENCE</scope>
    <source>
        <strain evidence="9">HW T2.11</strain>
    </source>
</reference>
<accession>A0A963YN01</accession>
<keyword evidence="5 9" id="KW-0378">Hydrolase</keyword>
<dbReference type="PANTHER" id="PTHR11839:SF18">
    <property type="entry name" value="NUDIX HYDROLASE DOMAIN-CONTAINING PROTEIN"/>
    <property type="match status" value="1"/>
</dbReference>
<evidence type="ECO:0000256" key="5">
    <source>
        <dbReference type="ARBA" id="ARBA00022801"/>
    </source>
</evidence>
<evidence type="ECO:0000313" key="10">
    <source>
        <dbReference type="Proteomes" id="UP000708298"/>
    </source>
</evidence>
<dbReference type="GO" id="GO:0019693">
    <property type="term" value="P:ribose phosphate metabolic process"/>
    <property type="evidence" value="ECO:0007669"/>
    <property type="project" value="TreeGrafter"/>
</dbReference>
<comment type="cofactor">
    <cofactor evidence="2">
        <name>Mg(2+)</name>
        <dbReference type="ChEBI" id="CHEBI:18420"/>
    </cofactor>
</comment>
<comment type="caution">
    <text evidence="9">The sequence shown here is derived from an EMBL/GenBank/DDBJ whole genome shotgun (WGS) entry which is preliminary data.</text>
</comment>
<evidence type="ECO:0000259" key="8">
    <source>
        <dbReference type="PROSITE" id="PS51462"/>
    </source>
</evidence>
<evidence type="ECO:0000256" key="3">
    <source>
        <dbReference type="ARBA" id="ARBA00007275"/>
    </source>
</evidence>
<comment type="similarity">
    <text evidence="3">Belongs to the Nudix hydrolase family. NudK subfamily.</text>
</comment>
<dbReference type="AlphaFoldDB" id="A0A963YN01"/>
<evidence type="ECO:0000256" key="2">
    <source>
        <dbReference type="ARBA" id="ARBA00001946"/>
    </source>
</evidence>
<protein>
    <recommendedName>
        <fullName evidence="4">GDP-mannose pyrophosphatase</fullName>
    </recommendedName>
    <alternativeName>
        <fullName evidence="6">GDP-mannose hydrolase</fullName>
    </alternativeName>
    <alternativeName>
        <fullName evidence="7">GDPMK</fullName>
    </alternativeName>
</protein>
<proteinExistence type="inferred from homology"/>
<evidence type="ECO:0000256" key="4">
    <source>
        <dbReference type="ARBA" id="ARBA00016377"/>
    </source>
</evidence>
<organism evidence="9 10">
    <name type="scientific">Acidisoma silvae</name>
    <dbReference type="NCBI Taxonomy" id="2802396"/>
    <lineage>
        <taxon>Bacteria</taxon>
        <taxon>Pseudomonadati</taxon>
        <taxon>Pseudomonadota</taxon>
        <taxon>Alphaproteobacteria</taxon>
        <taxon>Acetobacterales</taxon>
        <taxon>Acidocellaceae</taxon>
        <taxon>Acidisoma</taxon>
    </lineage>
</organism>
<dbReference type="InterPro" id="IPR015797">
    <property type="entry name" value="NUDIX_hydrolase-like_dom_sf"/>
</dbReference>
<keyword evidence="10" id="KW-1185">Reference proteome</keyword>
<dbReference type="GO" id="GO:0006753">
    <property type="term" value="P:nucleoside phosphate metabolic process"/>
    <property type="evidence" value="ECO:0007669"/>
    <property type="project" value="TreeGrafter"/>
</dbReference>
<dbReference type="Proteomes" id="UP000708298">
    <property type="component" value="Unassembled WGS sequence"/>
</dbReference>
<reference evidence="9" key="1">
    <citation type="journal article" date="2021" name="Microorganisms">
        <title>Acidisoma silvae sp. nov. and Acidisomacellulosilytica sp. nov., Two Acidophilic Bacteria Isolated from Decaying Wood, Hydrolyzing Cellulose and Producing Poly-3-hydroxybutyrate.</title>
        <authorList>
            <person name="Mieszkin S."/>
            <person name="Pouder E."/>
            <person name="Uroz S."/>
            <person name="Simon-Colin C."/>
            <person name="Alain K."/>
        </authorList>
    </citation>
    <scope>NUCLEOTIDE SEQUENCE</scope>
    <source>
        <strain evidence="9">HW T2.11</strain>
    </source>
</reference>
<name>A0A963YN01_9PROT</name>
<gene>
    <name evidence="9" type="ORF">ASILVAE211_01635</name>
</gene>
<evidence type="ECO:0000256" key="6">
    <source>
        <dbReference type="ARBA" id="ARBA00032162"/>
    </source>
</evidence>
<dbReference type="GO" id="GO:0016787">
    <property type="term" value="F:hydrolase activity"/>
    <property type="evidence" value="ECO:0007669"/>
    <property type="project" value="UniProtKB-KW"/>
</dbReference>
<dbReference type="Gene3D" id="3.90.79.10">
    <property type="entry name" value="Nucleoside Triphosphate Pyrophosphohydrolase"/>
    <property type="match status" value="1"/>
</dbReference>
<evidence type="ECO:0000256" key="7">
    <source>
        <dbReference type="ARBA" id="ARBA00032272"/>
    </source>
</evidence>
<dbReference type="InterPro" id="IPR000086">
    <property type="entry name" value="NUDIX_hydrolase_dom"/>
</dbReference>
<evidence type="ECO:0000313" key="9">
    <source>
        <dbReference type="EMBL" id="MCB8873866.1"/>
    </source>
</evidence>
<dbReference type="PANTHER" id="PTHR11839">
    <property type="entry name" value="UDP/ADP-SUGAR PYROPHOSPHATASE"/>
    <property type="match status" value="1"/>
</dbReference>
<dbReference type="CDD" id="cd24161">
    <property type="entry name" value="NUDIX_ADPRase_Ndx2"/>
    <property type="match status" value="1"/>
</dbReference>